<dbReference type="KEGG" id="hsr:HSBAA_53390"/>
<dbReference type="Pfam" id="PF17764">
    <property type="entry name" value="PriA_3primeBD"/>
    <property type="match status" value="1"/>
</dbReference>
<protein>
    <recommendedName>
        <fullName evidence="4">Primosomal protein N' 3' DNA-binding domain-containing protein</fullName>
    </recommendedName>
</protein>
<dbReference type="EMBL" id="AP019514">
    <property type="protein sequence ID" value="BBI64033.1"/>
    <property type="molecule type" value="Genomic_DNA"/>
</dbReference>
<dbReference type="Proteomes" id="UP000320231">
    <property type="component" value="Chromosome"/>
</dbReference>
<keyword evidence="1" id="KW-0547">Nucleotide-binding</keyword>
<proteinExistence type="predicted"/>
<dbReference type="InterPro" id="IPR041222">
    <property type="entry name" value="PriA_3primeBD"/>
</dbReference>
<evidence type="ECO:0000256" key="3">
    <source>
        <dbReference type="ARBA" id="ARBA00023125"/>
    </source>
</evidence>
<evidence type="ECO:0000256" key="1">
    <source>
        <dbReference type="ARBA" id="ARBA00022741"/>
    </source>
</evidence>
<evidence type="ECO:0000256" key="2">
    <source>
        <dbReference type="ARBA" id="ARBA00022840"/>
    </source>
</evidence>
<gene>
    <name evidence="5" type="ORF">HSBAA_53390</name>
</gene>
<dbReference type="Gene3D" id="3.40.1440.60">
    <property type="entry name" value="PriA, 3(prime) DNA-binding domain"/>
    <property type="match status" value="1"/>
</dbReference>
<dbReference type="GO" id="GO:0006270">
    <property type="term" value="P:DNA replication initiation"/>
    <property type="evidence" value="ECO:0007669"/>
    <property type="project" value="TreeGrafter"/>
</dbReference>
<dbReference type="GO" id="GO:0006302">
    <property type="term" value="P:double-strand break repair"/>
    <property type="evidence" value="ECO:0007669"/>
    <property type="project" value="TreeGrafter"/>
</dbReference>
<feature type="domain" description="Primosomal protein N' 3' DNA-binding" evidence="4">
    <location>
        <begin position="3"/>
        <end position="100"/>
    </location>
</feature>
<reference evidence="5" key="1">
    <citation type="journal article" date="2019" name="Microbiol. Resour. Announc.">
        <title>Complete Genome Sequence of Halomonas sulfidaeris Strain Esulfide1 Isolated from a Metal Sulfide Rock at a Depth of 2,200 Meters, Obtained Using Nanopore Sequencing.</title>
        <authorList>
            <person name="Saito M."/>
            <person name="Nishigata A."/>
            <person name="Galipon J."/>
            <person name="Arakawa K."/>
        </authorList>
    </citation>
    <scope>NUCLEOTIDE SEQUENCE [LARGE SCALE GENOMIC DNA]</scope>
    <source>
        <strain evidence="5">ATCC BAA-803</strain>
    </source>
</reference>
<dbReference type="GO" id="GO:0006310">
    <property type="term" value="P:DNA recombination"/>
    <property type="evidence" value="ECO:0007669"/>
    <property type="project" value="TreeGrafter"/>
</dbReference>
<evidence type="ECO:0000313" key="5">
    <source>
        <dbReference type="EMBL" id="BBI64033.1"/>
    </source>
</evidence>
<dbReference type="GO" id="GO:0005524">
    <property type="term" value="F:ATP binding"/>
    <property type="evidence" value="ECO:0007669"/>
    <property type="project" value="UniProtKB-KW"/>
</dbReference>
<keyword evidence="3" id="KW-0238">DNA-binding</keyword>
<name>A0A455UFC7_9GAMM</name>
<sequence>MLKVALPSPLRRLFDYLPSNATPACGWQPGLRVRVPFGRRDVVGVVVEIADHSALARSQLRAVSETLDDAPLPEDWLWLCRFAARYYQHSLGDTLHHAMPARLRQGHPMAGRTQTLWLSQVKMQRKISAEHPNKQSCMHFCANILTGYPAVPLAPMALPATSY</sequence>
<dbReference type="PANTHER" id="PTHR30580">
    <property type="entry name" value="PRIMOSOMAL PROTEIN N"/>
    <property type="match status" value="1"/>
</dbReference>
<dbReference type="PANTHER" id="PTHR30580:SF0">
    <property type="entry name" value="PRIMOSOMAL PROTEIN N"/>
    <property type="match status" value="1"/>
</dbReference>
<dbReference type="InterPro" id="IPR042115">
    <property type="entry name" value="PriA_3primeBD_sf"/>
</dbReference>
<evidence type="ECO:0000259" key="4">
    <source>
        <dbReference type="Pfam" id="PF17764"/>
    </source>
</evidence>
<dbReference type="FunFam" id="3.40.1440.60:FF:000001">
    <property type="entry name" value="Primosomal protein N"/>
    <property type="match status" value="1"/>
</dbReference>
<dbReference type="GO" id="GO:0043138">
    <property type="term" value="F:3'-5' DNA helicase activity"/>
    <property type="evidence" value="ECO:0007669"/>
    <property type="project" value="TreeGrafter"/>
</dbReference>
<accession>A0A455UFC7</accession>
<keyword evidence="2" id="KW-0067">ATP-binding</keyword>
<dbReference type="GO" id="GO:0003677">
    <property type="term" value="F:DNA binding"/>
    <property type="evidence" value="ECO:0007669"/>
    <property type="project" value="UniProtKB-KW"/>
</dbReference>
<organism evidence="5">
    <name type="scientific">Vreelandella sulfidaeris</name>
    <dbReference type="NCBI Taxonomy" id="115553"/>
    <lineage>
        <taxon>Bacteria</taxon>
        <taxon>Pseudomonadati</taxon>
        <taxon>Pseudomonadota</taxon>
        <taxon>Gammaproteobacteria</taxon>
        <taxon>Oceanospirillales</taxon>
        <taxon>Halomonadaceae</taxon>
        <taxon>Vreelandella</taxon>
    </lineage>
</organism>
<dbReference type="AlphaFoldDB" id="A0A455UFC7"/>